<keyword evidence="1" id="KW-0472">Membrane</keyword>
<organism evidence="2 3">
    <name type="scientific">Dreissena polymorpha</name>
    <name type="common">Zebra mussel</name>
    <name type="synonym">Mytilus polymorpha</name>
    <dbReference type="NCBI Taxonomy" id="45954"/>
    <lineage>
        <taxon>Eukaryota</taxon>
        <taxon>Metazoa</taxon>
        <taxon>Spiralia</taxon>
        <taxon>Lophotrochozoa</taxon>
        <taxon>Mollusca</taxon>
        <taxon>Bivalvia</taxon>
        <taxon>Autobranchia</taxon>
        <taxon>Heteroconchia</taxon>
        <taxon>Euheterodonta</taxon>
        <taxon>Imparidentia</taxon>
        <taxon>Neoheterodontei</taxon>
        <taxon>Myida</taxon>
        <taxon>Dreissenoidea</taxon>
        <taxon>Dreissenidae</taxon>
        <taxon>Dreissena</taxon>
    </lineage>
</organism>
<keyword evidence="1" id="KW-1133">Transmembrane helix</keyword>
<dbReference type="AlphaFoldDB" id="A0A9D4RW27"/>
<dbReference type="Proteomes" id="UP000828390">
    <property type="component" value="Unassembled WGS sequence"/>
</dbReference>
<keyword evidence="3" id="KW-1185">Reference proteome</keyword>
<evidence type="ECO:0000256" key="1">
    <source>
        <dbReference type="SAM" id="Phobius"/>
    </source>
</evidence>
<proteinExistence type="predicted"/>
<name>A0A9D4RW27_DREPO</name>
<feature type="transmembrane region" description="Helical" evidence="1">
    <location>
        <begin position="76"/>
        <end position="98"/>
    </location>
</feature>
<evidence type="ECO:0000313" key="2">
    <source>
        <dbReference type="EMBL" id="KAH3880963.1"/>
    </source>
</evidence>
<reference evidence="2" key="2">
    <citation type="submission" date="2020-11" db="EMBL/GenBank/DDBJ databases">
        <authorList>
            <person name="McCartney M.A."/>
            <person name="Auch B."/>
            <person name="Kono T."/>
            <person name="Mallez S."/>
            <person name="Becker A."/>
            <person name="Gohl D.M."/>
            <person name="Silverstein K.A.T."/>
            <person name="Koren S."/>
            <person name="Bechman K.B."/>
            <person name="Herman A."/>
            <person name="Abrahante J.E."/>
            <person name="Garbe J."/>
        </authorList>
    </citation>
    <scope>NUCLEOTIDE SEQUENCE</scope>
    <source>
        <strain evidence="2">Duluth1</strain>
        <tissue evidence="2">Whole animal</tissue>
    </source>
</reference>
<gene>
    <name evidence="2" type="ORF">DPMN_004885</name>
</gene>
<reference evidence="2" key="1">
    <citation type="journal article" date="2019" name="bioRxiv">
        <title>The Genome of the Zebra Mussel, Dreissena polymorpha: A Resource for Invasive Species Research.</title>
        <authorList>
            <person name="McCartney M.A."/>
            <person name="Auch B."/>
            <person name="Kono T."/>
            <person name="Mallez S."/>
            <person name="Zhang Y."/>
            <person name="Obille A."/>
            <person name="Becker A."/>
            <person name="Abrahante J.E."/>
            <person name="Garbe J."/>
            <person name="Badalamenti J.P."/>
            <person name="Herman A."/>
            <person name="Mangelson H."/>
            <person name="Liachko I."/>
            <person name="Sullivan S."/>
            <person name="Sone E.D."/>
            <person name="Koren S."/>
            <person name="Silverstein K.A.T."/>
            <person name="Beckman K.B."/>
            <person name="Gohl D.M."/>
        </authorList>
    </citation>
    <scope>NUCLEOTIDE SEQUENCE</scope>
    <source>
        <strain evidence="2">Duluth1</strain>
        <tissue evidence="2">Whole animal</tissue>
    </source>
</reference>
<comment type="caution">
    <text evidence="2">The sequence shown here is derived from an EMBL/GenBank/DDBJ whole genome shotgun (WGS) entry which is preliminary data.</text>
</comment>
<protein>
    <submittedName>
        <fullName evidence="2">Uncharacterized protein</fullName>
    </submittedName>
</protein>
<keyword evidence="1" id="KW-0812">Transmembrane</keyword>
<evidence type="ECO:0000313" key="3">
    <source>
        <dbReference type="Proteomes" id="UP000828390"/>
    </source>
</evidence>
<sequence length="101" mass="11435">MPINLFTGRDIAILHSLEEIKQEQREIKIMLATLMQRQSGPVGSADLPDGVTLPVANVEAMHALEEKLRDHTTMRVMVCTILYFFTLVFVFISSSIVFSPW</sequence>
<dbReference type="EMBL" id="JAIWYP010000001">
    <property type="protein sequence ID" value="KAH3880963.1"/>
    <property type="molecule type" value="Genomic_DNA"/>
</dbReference>
<accession>A0A9D4RW27</accession>